<dbReference type="NCBIfam" id="TIGR01379">
    <property type="entry name" value="thiL"/>
    <property type="match status" value="1"/>
</dbReference>
<organism evidence="5 6">
    <name type="scientific">Silvimonas terrae</name>
    <dbReference type="NCBI Taxonomy" id="300266"/>
    <lineage>
        <taxon>Bacteria</taxon>
        <taxon>Pseudomonadati</taxon>
        <taxon>Pseudomonadota</taxon>
        <taxon>Betaproteobacteria</taxon>
        <taxon>Neisseriales</taxon>
        <taxon>Chitinibacteraceae</taxon>
        <taxon>Silvimonas</taxon>
    </lineage>
</organism>
<keyword evidence="6" id="KW-1185">Reference proteome</keyword>
<dbReference type="Pfam" id="PF00586">
    <property type="entry name" value="AIRS"/>
    <property type="match status" value="1"/>
</dbReference>
<keyword evidence="1 2" id="KW-0784">Thiamine biosynthesis</keyword>
<evidence type="ECO:0000256" key="2">
    <source>
        <dbReference type="HAMAP-Rule" id="MF_02128"/>
    </source>
</evidence>
<proteinExistence type="inferred from homology"/>
<feature type="binding site" evidence="2">
    <location>
        <position position="72"/>
    </location>
    <ligand>
        <name>Mg(2+)</name>
        <dbReference type="ChEBI" id="CHEBI:18420"/>
        <label>3</label>
    </ligand>
</feature>
<feature type="binding site" evidence="2">
    <location>
        <position position="72"/>
    </location>
    <ligand>
        <name>Mg(2+)</name>
        <dbReference type="ChEBI" id="CHEBI:18420"/>
        <label>4</label>
    </ligand>
</feature>
<comment type="caution">
    <text evidence="2">Lacks conserved residue(s) required for the propagation of feature annotation.</text>
</comment>
<feature type="binding site" evidence="2">
    <location>
        <position position="143"/>
    </location>
    <ligand>
        <name>ATP</name>
        <dbReference type="ChEBI" id="CHEBI:30616"/>
    </ligand>
</feature>
<comment type="pathway">
    <text evidence="2">Cofactor biosynthesis; thiamine diphosphate biosynthesis; thiamine diphosphate from thiamine phosphate: step 1/1.</text>
</comment>
<dbReference type="InterPro" id="IPR036921">
    <property type="entry name" value="PurM-like_N_sf"/>
</dbReference>
<dbReference type="GO" id="GO:0009030">
    <property type="term" value="F:thiamine-phosphate kinase activity"/>
    <property type="evidence" value="ECO:0007669"/>
    <property type="project" value="UniProtKB-UniRule"/>
</dbReference>
<feature type="binding site" evidence="2">
    <location>
        <position position="210"/>
    </location>
    <ligand>
        <name>ATP</name>
        <dbReference type="ChEBI" id="CHEBI:30616"/>
    </ligand>
</feature>
<keyword evidence="2" id="KW-0547">Nucleotide-binding</keyword>
<feature type="binding site" evidence="2">
    <location>
        <position position="318"/>
    </location>
    <ligand>
        <name>substrate</name>
    </ligand>
</feature>
<feature type="binding site" evidence="2">
    <location>
        <position position="42"/>
    </location>
    <ligand>
        <name>Mg(2+)</name>
        <dbReference type="ChEBI" id="CHEBI:18420"/>
        <label>4</label>
    </ligand>
</feature>
<feature type="binding site" evidence="2">
    <location>
        <position position="208"/>
    </location>
    <ligand>
        <name>Mg(2+)</name>
        <dbReference type="ChEBI" id="CHEBI:18420"/>
        <label>3</label>
    </ligand>
</feature>
<dbReference type="PANTHER" id="PTHR30270:SF0">
    <property type="entry name" value="THIAMINE-MONOPHOSPHATE KINASE"/>
    <property type="match status" value="1"/>
</dbReference>
<dbReference type="GO" id="GO:0009229">
    <property type="term" value="P:thiamine diphosphate biosynthetic process"/>
    <property type="evidence" value="ECO:0007669"/>
    <property type="project" value="UniProtKB-UniRule"/>
</dbReference>
<keyword evidence="2" id="KW-0479">Metal-binding</keyword>
<name>A0A840RD10_9NEIS</name>
<dbReference type="InterPro" id="IPR006283">
    <property type="entry name" value="ThiL-like"/>
</dbReference>
<dbReference type="InterPro" id="IPR016188">
    <property type="entry name" value="PurM-like_N"/>
</dbReference>
<feature type="domain" description="PurM-like N-terminal" evidence="3">
    <location>
        <begin position="25"/>
        <end position="135"/>
    </location>
</feature>
<dbReference type="SUPFAM" id="SSF55326">
    <property type="entry name" value="PurM N-terminal domain-like"/>
    <property type="match status" value="1"/>
</dbReference>
<evidence type="ECO:0000259" key="4">
    <source>
        <dbReference type="Pfam" id="PF02769"/>
    </source>
</evidence>
<keyword evidence="2" id="KW-0460">Magnesium</keyword>
<accession>A0A840RD10</accession>
<dbReference type="SUPFAM" id="SSF56042">
    <property type="entry name" value="PurM C-terminal domain-like"/>
    <property type="match status" value="1"/>
</dbReference>
<protein>
    <recommendedName>
        <fullName evidence="2">Thiamine-monophosphate kinase</fullName>
        <shortName evidence="2">TMP kinase</shortName>
        <shortName evidence="2">Thiamine-phosphate kinase</shortName>
        <ecNumber evidence="2">2.7.4.16</ecNumber>
    </recommendedName>
</protein>
<comment type="miscellaneous">
    <text evidence="2">Reaction mechanism of ThiL seems to utilize a direct, inline transfer of the gamma-phosphate of ATP to TMP rather than a phosphorylated enzyme intermediate.</text>
</comment>
<dbReference type="UniPathway" id="UPA00060">
    <property type="reaction ID" value="UER00142"/>
</dbReference>
<dbReference type="PANTHER" id="PTHR30270">
    <property type="entry name" value="THIAMINE-MONOPHOSPHATE KINASE"/>
    <property type="match status" value="1"/>
</dbReference>
<feature type="binding site" evidence="2">
    <location>
        <position position="119"/>
    </location>
    <ligand>
        <name>Mg(2+)</name>
        <dbReference type="ChEBI" id="CHEBI:18420"/>
        <label>1</label>
    </ligand>
</feature>
<feature type="binding site" evidence="2">
    <location>
        <position position="211"/>
    </location>
    <ligand>
        <name>Mg(2+)</name>
        <dbReference type="ChEBI" id="CHEBI:18420"/>
        <label>5</label>
    </ligand>
</feature>
<comment type="similarity">
    <text evidence="2">Belongs to the thiamine-monophosphate kinase family.</text>
</comment>
<dbReference type="Gene3D" id="3.30.1330.10">
    <property type="entry name" value="PurM-like, N-terminal domain"/>
    <property type="match status" value="1"/>
</dbReference>
<feature type="binding site" evidence="2">
    <location>
        <position position="258"/>
    </location>
    <ligand>
        <name>substrate</name>
    </ligand>
</feature>
<dbReference type="InterPro" id="IPR010918">
    <property type="entry name" value="PurM-like_C_dom"/>
</dbReference>
<feature type="binding site" evidence="2">
    <location>
        <position position="72"/>
    </location>
    <ligand>
        <name>Mg(2+)</name>
        <dbReference type="ChEBI" id="CHEBI:18420"/>
        <label>2</label>
    </ligand>
</feature>
<feature type="binding site" evidence="2">
    <location>
        <begin position="118"/>
        <end position="119"/>
    </location>
    <ligand>
        <name>ATP</name>
        <dbReference type="ChEBI" id="CHEBI:30616"/>
    </ligand>
</feature>
<dbReference type="GO" id="GO:0009228">
    <property type="term" value="P:thiamine biosynthetic process"/>
    <property type="evidence" value="ECO:0007669"/>
    <property type="project" value="UniProtKB-KW"/>
</dbReference>
<keyword evidence="2 5" id="KW-0808">Transferase</keyword>
<evidence type="ECO:0000256" key="1">
    <source>
        <dbReference type="ARBA" id="ARBA00022977"/>
    </source>
</evidence>
<feature type="binding site" evidence="2">
    <location>
        <position position="27"/>
    </location>
    <ligand>
        <name>Mg(2+)</name>
        <dbReference type="ChEBI" id="CHEBI:18420"/>
        <label>4</label>
    </ligand>
</feature>
<gene>
    <name evidence="2" type="primary">thiL</name>
    <name evidence="5" type="ORF">HNQ50_000972</name>
</gene>
<keyword evidence="2" id="KW-0067">ATP-binding</keyword>
<feature type="binding site" evidence="2">
    <location>
        <position position="44"/>
    </location>
    <ligand>
        <name>Mg(2+)</name>
        <dbReference type="ChEBI" id="CHEBI:18420"/>
        <label>2</label>
    </ligand>
</feature>
<reference evidence="5 6" key="1">
    <citation type="submission" date="2020-08" db="EMBL/GenBank/DDBJ databases">
        <title>Genomic Encyclopedia of Type Strains, Phase IV (KMG-IV): sequencing the most valuable type-strain genomes for metagenomic binning, comparative biology and taxonomic classification.</title>
        <authorList>
            <person name="Goeker M."/>
        </authorList>
    </citation>
    <scope>NUCLEOTIDE SEQUENCE [LARGE SCALE GENOMIC DNA]</scope>
    <source>
        <strain evidence="5 6">DSM 18233</strain>
    </source>
</reference>
<dbReference type="HAMAP" id="MF_02128">
    <property type="entry name" value="TMP_kinase"/>
    <property type="match status" value="1"/>
</dbReference>
<feature type="binding site" evidence="2">
    <location>
        <position position="51"/>
    </location>
    <ligand>
        <name>substrate</name>
    </ligand>
</feature>
<dbReference type="GO" id="GO:0005524">
    <property type="term" value="F:ATP binding"/>
    <property type="evidence" value="ECO:0007669"/>
    <property type="project" value="UniProtKB-UniRule"/>
</dbReference>
<dbReference type="InterPro" id="IPR036676">
    <property type="entry name" value="PurM-like_C_sf"/>
</dbReference>
<evidence type="ECO:0000259" key="3">
    <source>
        <dbReference type="Pfam" id="PF00586"/>
    </source>
</evidence>
<dbReference type="EMBL" id="JACHHN010000002">
    <property type="protein sequence ID" value="MBB5190250.1"/>
    <property type="molecule type" value="Genomic_DNA"/>
</dbReference>
<dbReference type="PIRSF" id="PIRSF005303">
    <property type="entry name" value="Thiam_monoph_kin"/>
    <property type="match status" value="1"/>
</dbReference>
<dbReference type="EC" id="2.7.4.16" evidence="2"/>
<dbReference type="GO" id="GO:0000287">
    <property type="term" value="F:magnesium ion binding"/>
    <property type="evidence" value="ECO:0007669"/>
    <property type="project" value="UniProtKB-UniRule"/>
</dbReference>
<dbReference type="Proteomes" id="UP000543030">
    <property type="component" value="Unassembled WGS sequence"/>
</dbReference>
<evidence type="ECO:0000313" key="6">
    <source>
        <dbReference type="Proteomes" id="UP000543030"/>
    </source>
</evidence>
<feature type="domain" description="PurM-like C-terminal" evidence="4">
    <location>
        <begin position="151"/>
        <end position="295"/>
    </location>
</feature>
<sequence length="323" mass="33979">MNEFDLIKRYFNPSTQPVVADLGIGDDAALFTPQPGFQLAISVDMLVSGRHFFADVDPWRLGYKALAVNLSDMAAMGAAPRWFTLALALPEANPAWLAAFSQGMFALAAEHQVELVGGDTTRGPLTISIQIAGEVESGTALTRGAAGAEDDVWVSGVLGAAAAAVAHRVEALSLAEEALARCQDRLELPTPRVALGRALRHLASACLDLSDGIVGDLAHICARSDLRAELVASQLPIDPALAVLPLSLQQKFALTGGDEYELCFCAPVAQRDAIARLGEQCGLPLTRVGRMLAPQVGARPVQLVDDTGATLDFGQGAFDHFGA</sequence>
<evidence type="ECO:0000313" key="5">
    <source>
        <dbReference type="EMBL" id="MBB5190250.1"/>
    </source>
</evidence>
<comment type="caution">
    <text evidence="5">The sequence shown here is derived from an EMBL/GenBank/DDBJ whole genome shotgun (WGS) entry which is preliminary data.</text>
</comment>
<dbReference type="AlphaFoldDB" id="A0A840RD10"/>
<dbReference type="CDD" id="cd02194">
    <property type="entry name" value="ThiL"/>
    <property type="match status" value="1"/>
</dbReference>
<comment type="catalytic activity">
    <reaction evidence="2">
        <text>thiamine phosphate + ATP = thiamine diphosphate + ADP</text>
        <dbReference type="Rhea" id="RHEA:15913"/>
        <dbReference type="ChEBI" id="CHEBI:30616"/>
        <dbReference type="ChEBI" id="CHEBI:37575"/>
        <dbReference type="ChEBI" id="CHEBI:58937"/>
        <dbReference type="ChEBI" id="CHEBI:456216"/>
        <dbReference type="EC" id="2.7.4.16"/>
    </reaction>
</comment>
<comment type="function">
    <text evidence="2">Catalyzes the ATP-dependent phosphorylation of thiamine-monophosphate (TMP) to form thiamine-pyrophosphate (TPP), the active form of vitamin B1.</text>
</comment>
<dbReference type="RefSeq" id="WP_184098149.1">
    <property type="nucleotide sequence ID" value="NZ_JACHHN010000002.1"/>
</dbReference>
<dbReference type="Gene3D" id="3.90.650.10">
    <property type="entry name" value="PurM-like C-terminal domain"/>
    <property type="match status" value="1"/>
</dbReference>
<feature type="binding site" evidence="2">
    <location>
        <position position="27"/>
    </location>
    <ligand>
        <name>Mg(2+)</name>
        <dbReference type="ChEBI" id="CHEBI:18420"/>
        <label>3</label>
    </ligand>
</feature>
<keyword evidence="2 5" id="KW-0418">Kinase</keyword>
<dbReference type="Pfam" id="PF02769">
    <property type="entry name" value="AIRS_C"/>
    <property type="match status" value="1"/>
</dbReference>
<feature type="binding site" evidence="2">
    <location>
        <position position="44"/>
    </location>
    <ligand>
        <name>Mg(2+)</name>
        <dbReference type="ChEBI" id="CHEBI:18420"/>
        <label>1</label>
    </ligand>
</feature>